<dbReference type="Gene3D" id="2.180.10.10">
    <property type="entry name" value="RHS repeat-associated core"/>
    <property type="match status" value="1"/>
</dbReference>
<dbReference type="NCBIfam" id="TIGR03696">
    <property type="entry name" value="Rhs_assc_core"/>
    <property type="match status" value="1"/>
</dbReference>
<gene>
    <name evidence="1" type="ORF">EB1_35540</name>
</gene>
<keyword evidence="2" id="KW-1185">Reference proteome</keyword>
<reference evidence="1 2" key="1">
    <citation type="submission" date="2019-07" db="EMBL/GenBank/DDBJ databases">
        <title>Whole genome shotgun sequence of Empedobacter brevis NBRC 14943.</title>
        <authorList>
            <person name="Hosoyama A."/>
            <person name="Uohara A."/>
            <person name="Ohji S."/>
            <person name="Ichikawa N."/>
        </authorList>
    </citation>
    <scope>NUCLEOTIDE SEQUENCE [LARGE SCALE GENOMIC DNA]</scope>
    <source>
        <strain evidence="1 2">NBRC 14943</strain>
    </source>
</reference>
<evidence type="ECO:0000313" key="2">
    <source>
        <dbReference type="Proteomes" id="UP000321245"/>
    </source>
</evidence>
<organism evidence="1 2">
    <name type="scientific">Empedobacter brevis NBRC 14943 = ATCC 43319</name>
    <dbReference type="NCBI Taxonomy" id="1218108"/>
    <lineage>
        <taxon>Bacteria</taxon>
        <taxon>Pseudomonadati</taxon>
        <taxon>Bacteroidota</taxon>
        <taxon>Flavobacteriia</taxon>
        <taxon>Flavobacteriales</taxon>
        <taxon>Weeksellaceae</taxon>
        <taxon>Empedobacter</taxon>
    </lineage>
</organism>
<evidence type="ECO:0008006" key="3">
    <source>
        <dbReference type="Google" id="ProtNLM"/>
    </source>
</evidence>
<name>A0A511NLT3_9FLAO</name>
<protein>
    <recommendedName>
        <fullName evidence="3">RHS repeat-associated core domain-containing protein</fullName>
    </recommendedName>
</protein>
<dbReference type="STRING" id="1218108.GCA_000382425_02424"/>
<proteinExistence type="predicted"/>
<dbReference type="AlphaFoldDB" id="A0A511NLT3"/>
<comment type="caution">
    <text evidence="1">The sequence shown here is derived from an EMBL/GenBank/DDBJ whole genome shotgun (WGS) entry which is preliminary data.</text>
</comment>
<accession>A0A511NLT3</accession>
<dbReference type="EMBL" id="BJXC01000060">
    <property type="protein sequence ID" value="GEM53764.1"/>
    <property type="molecule type" value="Genomic_DNA"/>
</dbReference>
<evidence type="ECO:0000313" key="1">
    <source>
        <dbReference type="EMBL" id="GEM53764.1"/>
    </source>
</evidence>
<dbReference type="InterPro" id="IPR022385">
    <property type="entry name" value="Rhs_assc_core"/>
</dbReference>
<dbReference type="Proteomes" id="UP000321245">
    <property type="component" value="Unassembled WGS sequence"/>
</dbReference>
<sequence>MYDYGARNYEPALGRWFNIDPLAEQMRRHSPYNYAFNNPVFFIDPDGMWPWPVTVRSFISATSISFLGDKYYGDGRNPSTAKGSVNNGTTSRVNYGFTYDGGNRTISQNFFYGSQSVRYGREVNSIAQDIPSTSTTNTVKIATPELTKSDLFNSKYGDSYSFGYTSKDPITPQSLTPALDLESFLTFNENKEKGTLTINGSFKGDGFPSTEAFISDQSGVSLFLGAHKEKGSVFTLFGDANKNIFNVNMTIKFDNDGNFTGVQQGKKTYSVEEWNKKIQSSFGN</sequence>